<gene>
    <name evidence="2" type="ORF">SVUK_LOCUS19592</name>
</gene>
<reference evidence="2 3" key="1">
    <citation type="submission" date="2018-11" db="EMBL/GenBank/DDBJ databases">
        <authorList>
            <consortium name="Pathogen Informatics"/>
        </authorList>
    </citation>
    <scope>NUCLEOTIDE SEQUENCE [LARGE SCALE GENOMIC DNA]</scope>
</reference>
<dbReference type="AlphaFoldDB" id="A0A3P7K015"/>
<accession>A0A3P7K015</accession>
<organism evidence="2 3">
    <name type="scientific">Strongylus vulgaris</name>
    <name type="common">Blood worm</name>
    <dbReference type="NCBI Taxonomy" id="40348"/>
    <lineage>
        <taxon>Eukaryota</taxon>
        <taxon>Metazoa</taxon>
        <taxon>Ecdysozoa</taxon>
        <taxon>Nematoda</taxon>
        <taxon>Chromadorea</taxon>
        <taxon>Rhabditida</taxon>
        <taxon>Rhabditina</taxon>
        <taxon>Rhabditomorpha</taxon>
        <taxon>Strongyloidea</taxon>
        <taxon>Strongylidae</taxon>
        <taxon>Strongylus</taxon>
    </lineage>
</organism>
<evidence type="ECO:0000313" key="3">
    <source>
        <dbReference type="Proteomes" id="UP000270094"/>
    </source>
</evidence>
<proteinExistence type="predicted"/>
<name>A0A3P7K015_STRVU</name>
<evidence type="ECO:0000256" key="1">
    <source>
        <dbReference type="SAM" id="MobiDB-lite"/>
    </source>
</evidence>
<dbReference type="EMBL" id="UYYB01131332">
    <property type="protein sequence ID" value="VDM84594.1"/>
    <property type="molecule type" value="Genomic_DNA"/>
</dbReference>
<sequence>MTEMAPQRAPATAFTVNFDSPSEEVSLQDAARKSAQARRILNRRSGAHRAGAAELPPSNPSNKRYLINKLLQGEEQNAEEAGGVEGSEVEERKEADVASETGTYVVGKLILSLLLDILDHFSV</sequence>
<evidence type="ECO:0000313" key="2">
    <source>
        <dbReference type="EMBL" id="VDM84594.1"/>
    </source>
</evidence>
<protein>
    <submittedName>
        <fullName evidence="2">Uncharacterized protein</fullName>
    </submittedName>
</protein>
<dbReference type="Proteomes" id="UP000270094">
    <property type="component" value="Unassembled WGS sequence"/>
</dbReference>
<feature type="region of interest" description="Disordered" evidence="1">
    <location>
        <begin position="42"/>
        <end position="98"/>
    </location>
</feature>
<keyword evidence="3" id="KW-1185">Reference proteome</keyword>
<dbReference type="OrthoDB" id="10639097at2759"/>